<feature type="chain" id="PRO_5013257958" evidence="1">
    <location>
        <begin position="21"/>
        <end position="316"/>
    </location>
</feature>
<dbReference type="SUPFAM" id="SSF48452">
    <property type="entry name" value="TPR-like"/>
    <property type="match status" value="1"/>
</dbReference>
<proteinExistence type="predicted"/>
<dbReference type="Proteomes" id="UP000198432">
    <property type="component" value="Unassembled WGS sequence"/>
</dbReference>
<evidence type="ECO:0000256" key="1">
    <source>
        <dbReference type="SAM" id="SignalP"/>
    </source>
</evidence>
<evidence type="ECO:0000313" key="2">
    <source>
        <dbReference type="EMBL" id="SNS14849.1"/>
    </source>
</evidence>
<organism evidence="2 3">
    <name type="scientific">Pontibacter ummariensis</name>
    <dbReference type="NCBI Taxonomy" id="1610492"/>
    <lineage>
        <taxon>Bacteria</taxon>
        <taxon>Pseudomonadati</taxon>
        <taxon>Bacteroidota</taxon>
        <taxon>Cytophagia</taxon>
        <taxon>Cytophagales</taxon>
        <taxon>Hymenobacteraceae</taxon>
        <taxon>Pontibacter</taxon>
    </lineage>
</organism>
<keyword evidence="1" id="KW-0732">Signal</keyword>
<dbReference type="OrthoDB" id="788968at2"/>
<dbReference type="EMBL" id="FZOQ01000002">
    <property type="protein sequence ID" value="SNS14849.1"/>
    <property type="molecule type" value="Genomic_DNA"/>
</dbReference>
<sequence length="316" mass="34985">MKKSALRFFLLCAVALTQFGCTSLLYLDKTQPAAVSVANSQWKVAVLNRYNPELLPFEKDKKVAVFADGVRGAYAGVLGAIEQDSTYLLVYTDTASFKAATTQEQLTPAQVKEIYSQAPHHLLLSLDDFDTFFEQTTVREEADNGEVSKTAYYTLVAKSSWTLYDSTGAVLDKATLTQEVPYQSRAVVSGLLAIGPALSKAGPVVNELAWETGLFYWERLSPHPVTVARAYYSAQDFFPAAIRMAAGEWQQAVTLLQPLTKSPKRKEAARAAYNLAVVYEALGNLKEARYWANEALQKRDKRAPSLLAELEKFESL</sequence>
<accession>A0A239C4K2</accession>
<evidence type="ECO:0000313" key="3">
    <source>
        <dbReference type="Proteomes" id="UP000198432"/>
    </source>
</evidence>
<gene>
    <name evidence="2" type="ORF">SAMN06296052_102331</name>
</gene>
<name>A0A239C4K2_9BACT</name>
<reference evidence="3" key="1">
    <citation type="submission" date="2017-06" db="EMBL/GenBank/DDBJ databases">
        <authorList>
            <person name="Varghese N."/>
            <person name="Submissions S."/>
        </authorList>
    </citation>
    <scope>NUCLEOTIDE SEQUENCE [LARGE SCALE GENOMIC DNA]</scope>
    <source>
        <strain evidence="3">NKM1</strain>
    </source>
</reference>
<feature type="signal peptide" evidence="1">
    <location>
        <begin position="1"/>
        <end position="20"/>
    </location>
</feature>
<dbReference type="RefSeq" id="WP_089317797.1">
    <property type="nucleotide sequence ID" value="NZ_FZOQ01000002.1"/>
</dbReference>
<dbReference type="InterPro" id="IPR011990">
    <property type="entry name" value="TPR-like_helical_dom_sf"/>
</dbReference>
<dbReference type="InterPro" id="IPR045921">
    <property type="entry name" value="DUF6340"/>
</dbReference>
<dbReference type="AlphaFoldDB" id="A0A239C4K2"/>
<dbReference type="Gene3D" id="1.25.40.10">
    <property type="entry name" value="Tetratricopeptide repeat domain"/>
    <property type="match status" value="1"/>
</dbReference>
<dbReference type="Pfam" id="PF19867">
    <property type="entry name" value="DUF6340"/>
    <property type="match status" value="1"/>
</dbReference>
<protein>
    <submittedName>
        <fullName evidence="2">Tetratricopeptide repeat-containing protein</fullName>
    </submittedName>
</protein>
<keyword evidence="3" id="KW-1185">Reference proteome</keyword>